<dbReference type="EMBL" id="JWZT01003713">
    <property type="protein sequence ID" value="KII65822.1"/>
    <property type="molecule type" value="Genomic_DNA"/>
</dbReference>
<dbReference type="PANTHER" id="PTHR10926:SF0">
    <property type="entry name" value="CDC50, ISOFORM A"/>
    <property type="match status" value="1"/>
</dbReference>
<comment type="caution">
    <text evidence="7">The sequence shown here is derived from an EMBL/GenBank/DDBJ whole genome shotgun (WGS) entry which is preliminary data.</text>
</comment>
<reference evidence="7 8" key="1">
    <citation type="journal article" date="2014" name="Genome Biol. Evol.">
        <title>The genome of the myxosporean Thelohanellus kitauei shows adaptations to nutrient acquisition within its fish host.</title>
        <authorList>
            <person name="Yang Y."/>
            <person name="Xiong J."/>
            <person name="Zhou Z."/>
            <person name="Huo F."/>
            <person name="Miao W."/>
            <person name="Ran C."/>
            <person name="Liu Y."/>
            <person name="Zhang J."/>
            <person name="Feng J."/>
            <person name="Wang M."/>
            <person name="Wang M."/>
            <person name="Wang L."/>
            <person name="Yao B."/>
        </authorList>
    </citation>
    <scope>NUCLEOTIDE SEQUENCE [LARGE SCALE GENOMIC DNA]</scope>
    <source>
        <strain evidence="7">Wuqing</strain>
    </source>
</reference>
<keyword evidence="5 6" id="KW-0472">Membrane</keyword>
<dbReference type="Pfam" id="PF03381">
    <property type="entry name" value="CDC50"/>
    <property type="match status" value="1"/>
</dbReference>
<evidence type="ECO:0000256" key="3">
    <source>
        <dbReference type="ARBA" id="ARBA00022692"/>
    </source>
</evidence>
<dbReference type="Proteomes" id="UP000031668">
    <property type="component" value="Unassembled WGS sequence"/>
</dbReference>
<keyword evidence="8" id="KW-1185">Reference proteome</keyword>
<evidence type="ECO:0000256" key="5">
    <source>
        <dbReference type="ARBA" id="ARBA00023136"/>
    </source>
</evidence>
<evidence type="ECO:0000313" key="8">
    <source>
        <dbReference type="Proteomes" id="UP000031668"/>
    </source>
</evidence>
<evidence type="ECO:0000256" key="1">
    <source>
        <dbReference type="ARBA" id="ARBA00004141"/>
    </source>
</evidence>
<evidence type="ECO:0000313" key="7">
    <source>
        <dbReference type="EMBL" id="KII65822.1"/>
    </source>
</evidence>
<evidence type="ECO:0000256" key="2">
    <source>
        <dbReference type="ARBA" id="ARBA00009457"/>
    </source>
</evidence>
<comment type="similarity">
    <text evidence="2">Belongs to the CDC50/LEM3 family.</text>
</comment>
<gene>
    <name evidence="7" type="ORF">RF11_13255</name>
</gene>
<dbReference type="GO" id="GO:0005794">
    <property type="term" value="C:Golgi apparatus"/>
    <property type="evidence" value="ECO:0007669"/>
    <property type="project" value="TreeGrafter"/>
</dbReference>
<evidence type="ECO:0000256" key="6">
    <source>
        <dbReference type="SAM" id="Phobius"/>
    </source>
</evidence>
<dbReference type="InterPro" id="IPR005045">
    <property type="entry name" value="CDC50/LEM3_fam"/>
</dbReference>
<name>A0A0C2MVZ8_THEKT</name>
<proteinExistence type="inferred from homology"/>
<dbReference type="OrthoDB" id="340608at2759"/>
<feature type="transmembrane region" description="Helical" evidence="6">
    <location>
        <begin position="154"/>
        <end position="175"/>
    </location>
</feature>
<dbReference type="GO" id="GO:0005783">
    <property type="term" value="C:endoplasmic reticulum"/>
    <property type="evidence" value="ECO:0007669"/>
    <property type="project" value="TreeGrafter"/>
</dbReference>
<dbReference type="GO" id="GO:0005886">
    <property type="term" value="C:plasma membrane"/>
    <property type="evidence" value="ECO:0007669"/>
    <property type="project" value="TreeGrafter"/>
</dbReference>
<dbReference type="AlphaFoldDB" id="A0A0C2MVZ8"/>
<dbReference type="PANTHER" id="PTHR10926">
    <property type="entry name" value="CELL CYCLE CONTROL PROTEIN 50"/>
    <property type="match status" value="1"/>
</dbReference>
<evidence type="ECO:0000256" key="4">
    <source>
        <dbReference type="ARBA" id="ARBA00022989"/>
    </source>
</evidence>
<keyword evidence="3 6" id="KW-0812">Transmembrane</keyword>
<sequence>MPCGAMAHALFNDTIKFVAKGLNLYNFQIDYVPLIASDKKKFKNPHIPEGKTFEDVLKPFSKPKYWKNGISEFDKKEKYNGVLYPPFVNWISVSPFKKFYKPLYILSGKGEGSNMLSPGNYEFTILYNYPVKSTSSRKFVSISQTSPFGTRNPFLLYSSLVACILTGTVVLLGIIQGSVRIFKSRTRYRGTYANTN</sequence>
<accession>A0A0C2MVZ8</accession>
<comment type="subcellular location">
    <subcellularLocation>
        <location evidence="1">Membrane</location>
        <topology evidence="1">Multi-pass membrane protein</topology>
    </subcellularLocation>
</comment>
<protein>
    <submittedName>
        <fullName evidence="7">Cell cycle control protein 50A</fullName>
    </submittedName>
</protein>
<organism evidence="7 8">
    <name type="scientific">Thelohanellus kitauei</name>
    <name type="common">Myxosporean</name>
    <dbReference type="NCBI Taxonomy" id="669202"/>
    <lineage>
        <taxon>Eukaryota</taxon>
        <taxon>Metazoa</taxon>
        <taxon>Cnidaria</taxon>
        <taxon>Myxozoa</taxon>
        <taxon>Myxosporea</taxon>
        <taxon>Bivalvulida</taxon>
        <taxon>Platysporina</taxon>
        <taxon>Myxobolidae</taxon>
        <taxon>Thelohanellus</taxon>
    </lineage>
</organism>
<keyword evidence="4 6" id="KW-1133">Transmembrane helix</keyword>